<evidence type="ECO:0000256" key="1">
    <source>
        <dbReference type="ARBA" id="ARBA00023239"/>
    </source>
</evidence>
<dbReference type="GO" id="GO:0016853">
    <property type="term" value="F:isomerase activity"/>
    <property type="evidence" value="ECO:0007669"/>
    <property type="project" value="UniProtKB-KW"/>
</dbReference>
<evidence type="ECO:0000313" key="4">
    <source>
        <dbReference type="Proteomes" id="UP000194439"/>
    </source>
</evidence>
<organism evidence="3 4">
    <name type="scientific">Bacillus mobilis</name>
    <dbReference type="NCBI Taxonomy" id="2026190"/>
    <lineage>
        <taxon>Bacteria</taxon>
        <taxon>Bacillati</taxon>
        <taxon>Bacillota</taxon>
        <taxon>Bacilli</taxon>
        <taxon>Bacillales</taxon>
        <taxon>Bacillaceae</taxon>
        <taxon>Bacillus</taxon>
        <taxon>Bacillus cereus group</taxon>
    </lineage>
</organism>
<name>A0A1Y6AN89_9BACI</name>
<evidence type="ECO:0000259" key="2">
    <source>
        <dbReference type="Pfam" id="PF01261"/>
    </source>
</evidence>
<proteinExistence type="predicted"/>
<dbReference type="AlphaFoldDB" id="A0A1Y6AN89"/>
<dbReference type="InterPro" id="IPR050312">
    <property type="entry name" value="IolE/XylAMocC-like"/>
</dbReference>
<dbReference type="EMBL" id="FWZD01000072">
    <property type="protein sequence ID" value="SME45372.1"/>
    <property type="molecule type" value="Genomic_DNA"/>
</dbReference>
<dbReference type="PANTHER" id="PTHR12110">
    <property type="entry name" value="HYDROXYPYRUVATE ISOMERASE"/>
    <property type="match status" value="1"/>
</dbReference>
<evidence type="ECO:0000313" key="3">
    <source>
        <dbReference type="EMBL" id="SME45372.1"/>
    </source>
</evidence>
<dbReference type="SUPFAM" id="SSF51658">
    <property type="entry name" value="Xylose isomerase-like"/>
    <property type="match status" value="1"/>
</dbReference>
<gene>
    <name evidence="3" type="ORF">BACERE00185_04971</name>
</gene>
<reference evidence="4" key="1">
    <citation type="submission" date="2017-04" db="EMBL/GenBank/DDBJ databases">
        <authorList>
            <person name="Criscuolo A."/>
        </authorList>
    </citation>
    <scope>NUCLEOTIDE SEQUENCE [LARGE SCALE GENOMIC DNA]</scope>
</reference>
<keyword evidence="1" id="KW-0456">Lyase</keyword>
<dbReference type="InterPro" id="IPR013022">
    <property type="entry name" value="Xyl_isomerase-like_TIM-brl"/>
</dbReference>
<keyword evidence="3" id="KW-0413">Isomerase</keyword>
<feature type="domain" description="Xylose isomerase-like TIM barrel" evidence="2">
    <location>
        <begin position="21"/>
        <end position="262"/>
    </location>
</feature>
<dbReference type="RefSeq" id="WP_088029739.1">
    <property type="nucleotide sequence ID" value="NZ_FWZD01000072.1"/>
</dbReference>
<dbReference type="Pfam" id="PF01261">
    <property type="entry name" value="AP_endonuc_2"/>
    <property type="match status" value="1"/>
</dbReference>
<dbReference type="Proteomes" id="UP000194439">
    <property type="component" value="Unassembled WGS sequence"/>
</dbReference>
<dbReference type="Gene3D" id="3.20.20.150">
    <property type="entry name" value="Divalent-metal-dependent TIM barrel enzymes"/>
    <property type="match status" value="1"/>
</dbReference>
<dbReference type="GO" id="GO:0016829">
    <property type="term" value="F:lyase activity"/>
    <property type="evidence" value="ECO:0007669"/>
    <property type="project" value="UniProtKB-KW"/>
</dbReference>
<dbReference type="InterPro" id="IPR036237">
    <property type="entry name" value="Xyl_isomerase-like_sf"/>
</dbReference>
<accession>A0A1Y6AN89</accession>
<protein>
    <submittedName>
        <fullName evidence="3">Xylose isomerase-like TIM barrel</fullName>
    </submittedName>
</protein>
<sequence>MNRKLGMFLNTKHIEVNEGIKKAREWNLECIQLYAMNKNFNLANIPMVEWTTLKKGLSFNGIKVPSLAINFGENGIIGTEVDGAIDQFKYIADRGLELGAKIITAHIGGIPDDEKSAYYDKVERVCYEVGNLAFKFGGVFAIETGSEKATVLKRFLENINSKGLAVNFDPADLISDVNENPVEALLLLKDYIVQTHIKDCKEVKNKNSSKYIEVAVGNGGVDFDIFFKVLDEIGFDGYNMIERNDYFDELDGMSQSINFAKKYIPTQKE</sequence>